<dbReference type="Pfam" id="PF00084">
    <property type="entry name" value="Sushi"/>
    <property type="match status" value="1"/>
</dbReference>
<dbReference type="Pfam" id="PF16061">
    <property type="entry name" value="DUF4803"/>
    <property type="match status" value="2"/>
</dbReference>
<gene>
    <name evidence="6" type="ORF">GEV33_013868</name>
</gene>
<sequence>MNTHCLVKIPLYVPKHPGLQLLEQTCPPIRSPFVFPECDLDGRPVNCTNALNGTTTKFSCHHPYEVPNKNKKDSAVCINGIWVENVPSCVPVCGNRNPPESTIIKGTDVKKGDFPWQAAIYNSKTKKLICGAAHCITESPQSWRLKPNEDFEVAVGKYYQQYNDPRDLNGTQYSTVHSNTHDLHKTNEFAFQISDMFVPKKYKADVQNYVGDIAVIVTSKTLEFSTRVQPVCVDWTNTYQHAISNPRRGQMGYVTGWGYTSQNAKQLSDNLKSLTVPLVNEDDCYRNVPENFIQFLTDDKLCAGFLKSGMSLCQGDSGGGLVVKFQNRYYIAAVASLGVLSETGGGECDSSQYNVYTLFADYIDFVSDKLTQYPPSRCVLPEHPNFGRWSTENGSLLPGMSVPAGTTLDVECDDGYVVDGNNRTSCQDQKWTPTVGTCSIVEPPQFVTISEIRNFIVEISTEQLELWEMVNNNTFDKQNIFARTERLLKKVNDIDQKLDNILISPDRMLTTLSEEDWFMLNMNKLQTMKDFVDDNYEELSKYLEDKNSTIMEFVKRIVSPGNSTSYYMNELKNYVVAKDFLQPLHELLKPITGSMFCYEHHSSQQMLYNFLNDILLTNVKNFVLEQFAYTIKVFRDQGNFTKEIQATHEKFKNQITEIVNTFKPYITQASSELWRCDPQQHVPGKTYIEVTNFLHGYIHGEKNDKRKDCSKTSWAEQPECPKIVNCHSIDFLLTAYPSNMTESGRRYNHVEFKNGTVLGFVENCNTNSCTRYEKNLDCSPHFCLCEEKLDSSDRYVSLREIITNRSDNRCVQPPKQDTLLTIVHLQVQEGRLLPEGQIDVTTIRWLPVHDSGPDASSGIDYHALTWEKRSVDLDPVRTNKGTVVTGKTTNQNRQTNDYPTGVRFRYSSSLNLEILVTPFNFTTGELLNPRALRVFKESQNAALRNRFGSFGKELVLDRPDIPTRFMLPSTDHTVRKFVRFGHTDFVKDAGQTTVPFFDAQPVTATLRGPSSVHPKTITDDTSGTMRFLCVFVLATVALSPVASFGIHDALDVIGVAKDVVIWIAKAWNIIEGQVEYADVPFPLLDKTERKLFGKIDLINSKLNQLSAQVEAVGTNTISMMLNNLPERIRLELRLNDLLNYHDLVGNSFQTMQKYTTYRDYLEKSTLKDYADNVVSHDPSSVRGMIETIYTYVVPSGKGINDRGILQLLSKSLKAPPRNGKAKTSCKLLVSIVVTKASTNRSVEKSPRSRSVDETTATLEERDQGRPVAQRSPYQLRHTKTKLIADSTRQDMILLRLLVLCSFLILTRARVKKPGRVDVDQLRHEFLEQEQRLWNFVADQTDNRVKETDLAEVSLIREFEQFGDRLHEKLPHDVNYGLQSLEGVWAYAYAYTDLRGIYALYETFRRFQSMQTGDARIPSPRQAWIDLSRAILDDPKNSINESIGRLHYIIEKKNLFNEAAKEVEGDMLCNAHQSPQQVLFSLYNAIALTELKGYTMIQFAYMLKRLYGEGNFTTEAEIARERFQQRTNRIIQTVKIAMESASKDLWKCDPKRHISGDTYVEVTQLLQGYIQNEVDLNSEGTCRENCAEYSYTKSHGCYQNLWCKRQRRCHGKIINCKYVDSDMWVCPADSQSRRYEYVEYENGRVLGRKQSCRRGTTKVDSWWRWLFWHCSYCFCLCDEQGVHSDRYVNLRQTIADVSNNRVVTGLRFVKHNRIIHLQIQEGKLLPRGNIDLTTVHWVPVEDYKITDKNTINGQDYHTLTWEKRAVDLDDLVADDGYVVTGVRFKMIGSHLNFEIYITPFDFETGQLIDPATKSLYKDNPNTDSSLQKPSRHGFYKPIRLTRVKLTDPDVSTRSPSPSLPDSKTDQYVEFTNTDMDRDAAQTTVPFLDAQPVDSLQPVPLSGAGIYHKGHKNFGGFIAPKIITYDYSKHLQAAFPEEEPDIN</sequence>
<dbReference type="InterPro" id="IPR035976">
    <property type="entry name" value="Sushi/SCR/CCP_sf"/>
</dbReference>
<evidence type="ECO:0000256" key="2">
    <source>
        <dbReference type="PROSITE-ProRule" id="PRU00302"/>
    </source>
</evidence>
<evidence type="ECO:0000256" key="3">
    <source>
        <dbReference type="SAM" id="MobiDB-lite"/>
    </source>
</evidence>
<keyword evidence="1" id="KW-1015">Disulfide bond</keyword>
<evidence type="ECO:0000256" key="1">
    <source>
        <dbReference type="ARBA" id="ARBA00023157"/>
    </source>
</evidence>
<keyword evidence="2" id="KW-0768">Sushi</keyword>
<organism evidence="6 7">
    <name type="scientific">Tenebrio molitor</name>
    <name type="common">Yellow mealworm beetle</name>
    <dbReference type="NCBI Taxonomy" id="7067"/>
    <lineage>
        <taxon>Eukaryota</taxon>
        <taxon>Metazoa</taxon>
        <taxon>Ecdysozoa</taxon>
        <taxon>Arthropoda</taxon>
        <taxon>Hexapoda</taxon>
        <taxon>Insecta</taxon>
        <taxon>Pterygota</taxon>
        <taxon>Neoptera</taxon>
        <taxon>Endopterygota</taxon>
        <taxon>Coleoptera</taxon>
        <taxon>Polyphaga</taxon>
        <taxon>Cucujiformia</taxon>
        <taxon>Tenebrionidae</taxon>
        <taxon>Tenebrio</taxon>
    </lineage>
</organism>
<keyword evidence="7" id="KW-1185">Reference proteome</keyword>
<dbReference type="InterPro" id="IPR000436">
    <property type="entry name" value="Sushi_SCR_CCP_dom"/>
</dbReference>
<dbReference type="GO" id="GO:0004252">
    <property type="term" value="F:serine-type endopeptidase activity"/>
    <property type="evidence" value="ECO:0007669"/>
    <property type="project" value="InterPro"/>
</dbReference>
<dbReference type="SMART" id="SM00020">
    <property type="entry name" value="Tryp_SPc"/>
    <property type="match status" value="1"/>
</dbReference>
<dbReference type="PANTHER" id="PTHR47890">
    <property type="entry name" value="LD24308P"/>
    <property type="match status" value="1"/>
</dbReference>
<comment type="caution">
    <text evidence="2">Lacks conserved residue(s) required for the propagation of feature annotation.</text>
</comment>
<reference evidence="6" key="2">
    <citation type="submission" date="2021-08" db="EMBL/GenBank/DDBJ databases">
        <authorList>
            <person name="Eriksson T."/>
        </authorList>
    </citation>
    <scope>NUCLEOTIDE SEQUENCE</scope>
    <source>
        <strain evidence="6">Stoneville</strain>
        <tissue evidence="6">Whole head</tissue>
    </source>
</reference>
<dbReference type="PROSITE" id="PS50240">
    <property type="entry name" value="TRYPSIN_DOM"/>
    <property type="match status" value="1"/>
</dbReference>
<dbReference type="InterPro" id="IPR001254">
    <property type="entry name" value="Trypsin_dom"/>
</dbReference>
<evidence type="ECO:0000259" key="5">
    <source>
        <dbReference type="PROSITE" id="PS50923"/>
    </source>
</evidence>
<dbReference type="Gene3D" id="2.40.10.10">
    <property type="entry name" value="Trypsin-like serine proteases"/>
    <property type="match status" value="1"/>
</dbReference>
<dbReference type="InterPro" id="IPR032062">
    <property type="entry name" value="DUF4803"/>
</dbReference>
<reference evidence="6" key="1">
    <citation type="journal article" date="2020" name="J Insects Food Feed">
        <title>The yellow mealworm (Tenebrio molitor) genome: a resource for the emerging insects as food and feed industry.</title>
        <authorList>
            <person name="Eriksson T."/>
            <person name="Andere A."/>
            <person name="Kelstrup H."/>
            <person name="Emery V."/>
            <person name="Picard C."/>
        </authorList>
    </citation>
    <scope>NUCLEOTIDE SEQUENCE</scope>
    <source>
        <strain evidence="6">Stoneville</strain>
        <tissue evidence="6">Whole head</tissue>
    </source>
</reference>
<dbReference type="EMBL" id="JABDTM020028450">
    <property type="protein sequence ID" value="KAH0808922.1"/>
    <property type="molecule type" value="Genomic_DNA"/>
</dbReference>
<dbReference type="CDD" id="cd00190">
    <property type="entry name" value="Tryp_SPc"/>
    <property type="match status" value="1"/>
</dbReference>
<feature type="compositionally biased region" description="Basic and acidic residues" evidence="3">
    <location>
        <begin position="1241"/>
        <end position="1264"/>
    </location>
</feature>
<protein>
    <submittedName>
        <fullName evidence="6">Uncharacterized protein</fullName>
    </submittedName>
</protein>
<accession>A0A8J6H7S7</accession>
<proteinExistence type="predicted"/>
<feature type="region of interest" description="Disordered" evidence="3">
    <location>
        <begin position="1239"/>
        <end position="1272"/>
    </location>
</feature>
<comment type="caution">
    <text evidence="6">The sequence shown here is derived from an EMBL/GenBank/DDBJ whole genome shotgun (WGS) entry which is preliminary data.</text>
</comment>
<dbReference type="SMART" id="SM00032">
    <property type="entry name" value="CCP"/>
    <property type="match status" value="2"/>
</dbReference>
<dbReference type="CDD" id="cd00033">
    <property type="entry name" value="CCP"/>
    <property type="match status" value="1"/>
</dbReference>
<dbReference type="Pfam" id="PF00089">
    <property type="entry name" value="Trypsin"/>
    <property type="match status" value="1"/>
</dbReference>
<dbReference type="InterPro" id="IPR043504">
    <property type="entry name" value="Peptidase_S1_PA_chymotrypsin"/>
</dbReference>
<dbReference type="Proteomes" id="UP000719412">
    <property type="component" value="Unassembled WGS sequence"/>
</dbReference>
<dbReference type="InterPro" id="IPR009003">
    <property type="entry name" value="Peptidase_S1_PA"/>
</dbReference>
<feature type="region of interest" description="Disordered" evidence="3">
    <location>
        <begin position="878"/>
        <end position="897"/>
    </location>
</feature>
<feature type="domain" description="Sushi" evidence="5">
    <location>
        <begin position="376"/>
        <end position="440"/>
    </location>
</feature>
<dbReference type="PROSITE" id="PS50923">
    <property type="entry name" value="SUSHI"/>
    <property type="match status" value="1"/>
</dbReference>
<dbReference type="GO" id="GO:0006508">
    <property type="term" value="P:proteolysis"/>
    <property type="evidence" value="ECO:0007669"/>
    <property type="project" value="InterPro"/>
</dbReference>
<dbReference type="Gene3D" id="2.10.70.10">
    <property type="entry name" value="Complement Module, domain 1"/>
    <property type="match status" value="1"/>
</dbReference>
<feature type="compositionally biased region" description="Low complexity" evidence="3">
    <location>
        <begin position="878"/>
        <end position="890"/>
    </location>
</feature>
<dbReference type="SUPFAM" id="SSF57535">
    <property type="entry name" value="Complement control module/SCR domain"/>
    <property type="match status" value="1"/>
</dbReference>
<dbReference type="PANTHER" id="PTHR47890:SF1">
    <property type="entry name" value="LD24308P"/>
    <property type="match status" value="1"/>
</dbReference>
<feature type="domain" description="Peptidase S1" evidence="4">
    <location>
        <begin position="103"/>
        <end position="371"/>
    </location>
</feature>
<evidence type="ECO:0000313" key="7">
    <source>
        <dbReference type="Proteomes" id="UP000719412"/>
    </source>
</evidence>
<evidence type="ECO:0000313" key="6">
    <source>
        <dbReference type="EMBL" id="KAH0808922.1"/>
    </source>
</evidence>
<name>A0A8J6H7S7_TENMO</name>
<evidence type="ECO:0000259" key="4">
    <source>
        <dbReference type="PROSITE" id="PS50240"/>
    </source>
</evidence>
<dbReference type="SUPFAM" id="SSF50494">
    <property type="entry name" value="Trypsin-like serine proteases"/>
    <property type="match status" value="1"/>
</dbReference>